<reference evidence="3" key="1">
    <citation type="journal article" date="2013" name="Nature">
        <title>Draft genome of the wheat A-genome progenitor Triticum urartu.</title>
        <authorList>
            <person name="Ling H.Q."/>
            <person name="Zhao S."/>
            <person name="Liu D."/>
            <person name="Wang J."/>
            <person name="Sun H."/>
            <person name="Zhang C."/>
            <person name="Fan H."/>
            <person name="Li D."/>
            <person name="Dong L."/>
            <person name="Tao Y."/>
            <person name="Gao C."/>
            <person name="Wu H."/>
            <person name="Li Y."/>
            <person name="Cui Y."/>
            <person name="Guo X."/>
            <person name="Zheng S."/>
            <person name="Wang B."/>
            <person name="Yu K."/>
            <person name="Liang Q."/>
            <person name="Yang W."/>
            <person name="Lou X."/>
            <person name="Chen J."/>
            <person name="Feng M."/>
            <person name="Jian J."/>
            <person name="Zhang X."/>
            <person name="Luo G."/>
            <person name="Jiang Y."/>
            <person name="Liu J."/>
            <person name="Wang Z."/>
            <person name="Sha Y."/>
            <person name="Zhang B."/>
            <person name="Wu H."/>
            <person name="Tang D."/>
            <person name="Shen Q."/>
            <person name="Xue P."/>
            <person name="Zou S."/>
            <person name="Wang X."/>
            <person name="Liu X."/>
            <person name="Wang F."/>
            <person name="Yang Y."/>
            <person name="An X."/>
            <person name="Dong Z."/>
            <person name="Zhang K."/>
            <person name="Zhang X."/>
            <person name="Luo M.C."/>
            <person name="Dvorak J."/>
            <person name="Tong Y."/>
            <person name="Wang J."/>
            <person name="Yang H."/>
            <person name="Li Z."/>
            <person name="Wang D."/>
            <person name="Zhang A."/>
            <person name="Wang J."/>
        </authorList>
    </citation>
    <scope>NUCLEOTIDE SEQUENCE</scope>
    <source>
        <strain evidence="3">cv. G1812</strain>
    </source>
</reference>
<evidence type="ECO:0000259" key="1">
    <source>
        <dbReference type="Pfam" id="PF03478"/>
    </source>
</evidence>
<reference evidence="2" key="3">
    <citation type="submission" date="2022-06" db="UniProtKB">
        <authorList>
            <consortium name="EnsemblPlants"/>
        </authorList>
    </citation>
    <scope>IDENTIFICATION</scope>
</reference>
<evidence type="ECO:0000313" key="2">
    <source>
        <dbReference type="EnsemblPlants" id="TuG1812G0600003650.01.T01.cds332791"/>
    </source>
</evidence>
<dbReference type="PANTHER" id="PTHR33165">
    <property type="entry name" value="F-BOX DOMAIN CONTAINING PROTEIN-LIKE-RELATED"/>
    <property type="match status" value="1"/>
</dbReference>
<evidence type="ECO:0000313" key="3">
    <source>
        <dbReference type="Proteomes" id="UP000015106"/>
    </source>
</evidence>
<feature type="domain" description="KIB1-4 beta-propeller" evidence="1">
    <location>
        <begin position="14"/>
        <end position="150"/>
    </location>
</feature>
<keyword evidence="3" id="KW-1185">Reference proteome</keyword>
<dbReference type="PANTHER" id="PTHR33165:SF81">
    <property type="entry name" value="F-BOX DOMAIN-CONTAINING PROTEIN"/>
    <property type="match status" value="1"/>
</dbReference>
<dbReference type="Pfam" id="PF03478">
    <property type="entry name" value="Beta-prop_KIB1-4"/>
    <property type="match status" value="1"/>
</dbReference>
<dbReference type="InterPro" id="IPR005174">
    <property type="entry name" value="KIB1-4_b-propeller"/>
</dbReference>
<dbReference type="EnsemblPlants" id="TuG1812G0600003650.01.T01">
    <property type="protein sequence ID" value="TuG1812G0600003650.01.T01.cds332791"/>
    <property type="gene ID" value="TuG1812G0600003650.01"/>
</dbReference>
<protein>
    <recommendedName>
        <fullName evidence="1">KIB1-4 beta-propeller domain-containing protein</fullName>
    </recommendedName>
</protein>
<organism evidence="2 3">
    <name type="scientific">Triticum urartu</name>
    <name type="common">Red wild einkorn</name>
    <name type="synonym">Crithodium urartu</name>
    <dbReference type="NCBI Taxonomy" id="4572"/>
    <lineage>
        <taxon>Eukaryota</taxon>
        <taxon>Viridiplantae</taxon>
        <taxon>Streptophyta</taxon>
        <taxon>Embryophyta</taxon>
        <taxon>Tracheophyta</taxon>
        <taxon>Spermatophyta</taxon>
        <taxon>Magnoliopsida</taxon>
        <taxon>Liliopsida</taxon>
        <taxon>Poales</taxon>
        <taxon>Poaceae</taxon>
        <taxon>BOP clade</taxon>
        <taxon>Pooideae</taxon>
        <taxon>Triticodae</taxon>
        <taxon>Triticeae</taxon>
        <taxon>Triticinae</taxon>
        <taxon>Triticum</taxon>
    </lineage>
</organism>
<sequence>MVQCKTSVHAAPLMFAGRFYCTTENGVMLLETSEDQPPHMEVAARLRKPISAMRMDSAHLVNNNGELMLVHRKIRYLRNRTRRRMYDVYKVDLDTGTLFPVKSLGGRALFMGMYCSLSVSADNFPSICGDTIYLSFDLKERAHDGEIEAYHLPNG</sequence>
<accession>A0A8R7UY44</accession>
<dbReference type="Proteomes" id="UP000015106">
    <property type="component" value="Chromosome 6"/>
</dbReference>
<proteinExistence type="predicted"/>
<name>A0A8R7UY44_TRIUA</name>
<reference evidence="2" key="2">
    <citation type="submission" date="2018-03" db="EMBL/GenBank/DDBJ databases">
        <title>The Triticum urartu genome reveals the dynamic nature of wheat genome evolution.</title>
        <authorList>
            <person name="Ling H."/>
            <person name="Ma B."/>
            <person name="Shi X."/>
            <person name="Liu H."/>
            <person name="Dong L."/>
            <person name="Sun H."/>
            <person name="Cao Y."/>
            <person name="Gao Q."/>
            <person name="Zheng S."/>
            <person name="Li Y."/>
            <person name="Yu Y."/>
            <person name="Du H."/>
            <person name="Qi M."/>
            <person name="Li Y."/>
            <person name="Yu H."/>
            <person name="Cui Y."/>
            <person name="Wang N."/>
            <person name="Chen C."/>
            <person name="Wu H."/>
            <person name="Zhao Y."/>
            <person name="Zhang J."/>
            <person name="Li Y."/>
            <person name="Zhou W."/>
            <person name="Zhang B."/>
            <person name="Hu W."/>
            <person name="Eijk M."/>
            <person name="Tang J."/>
            <person name="Witsenboer H."/>
            <person name="Zhao S."/>
            <person name="Li Z."/>
            <person name="Zhang A."/>
            <person name="Wang D."/>
            <person name="Liang C."/>
        </authorList>
    </citation>
    <scope>NUCLEOTIDE SEQUENCE [LARGE SCALE GENOMIC DNA]</scope>
    <source>
        <strain evidence="2">cv. G1812</strain>
    </source>
</reference>
<dbReference type="Gramene" id="TuG1812G0600003650.01.T01">
    <property type="protein sequence ID" value="TuG1812G0600003650.01.T01.cds332791"/>
    <property type="gene ID" value="TuG1812G0600003650.01"/>
</dbReference>
<dbReference type="AlphaFoldDB" id="A0A8R7UY44"/>